<accession>A0A0M3AUZ1</accession>
<gene>
    <name evidence="1" type="ORF">YP76_07170</name>
</gene>
<comment type="caution">
    <text evidence="1">The sequence shown here is derived from an EMBL/GenBank/DDBJ whole genome shotgun (WGS) entry which is preliminary data.</text>
</comment>
<dbReference type="EMBL" id="LBIC01000003">
    <property type="protein sequence ID" value="KKW92706.1"/>
    <property type="molecule type" value="Genomic_DNA"/>
</dbReference>
<evidence type="ECO:0000313" key="2">
    <source>
        <dbReference type="Proteomes" id="UP000033874"/>
    </source>
</evidence>
<keyword evidence="2" id="KW-1185">Reference proteome</keyword>
<protein>
    <submittedName>
        <fullName evidence="1">Uncharacterized protein</fullName>
    </submittedName>
</protein>
<dbReference type="AlphaFoldDB" id="A0A0M3AUZ1"/>
<reference evidence="1 2" key="1">
    <citation type="submission" date="2015-04" db="EMBL/GenBank/DDBJ databases">
        <title>Genome sequence of aromatic hydrocarbons-degrading Sphingobium chungbukense DJ77.</title>
        <authorList>
            <person name="Kim Y.-C."/>
            <person name="Chae J.-C."/>
        </authorList>
    </citation>
    <scope>NUCLEOTIDE SEQUENCE [LARGE SCALE GENOMIC DNA]</scope>
    <source>
        <strain evidence="1 2">DJ77</strain>
    </source>
</reference>
<name>A0A0M3AUZ1_9SPHN</name>
<dbReference type="PATRIC" id="fig|56193.3.peg.1484"/>
<organism evidence="1 2">
    <name type="scientific">Sphingobium chungbukense</name>
    <dbReference type="NCBI Taxonomy" id="56193"/>
    <lineage>
        <taxon>Bacteria</taxon>
        <taxon>Pseudomonadati</taxon>
        <taxon>Pseudomonadota</taxon>
        <taxon>Alphaproteobacteria</taxon>
        <taxon>Sphingomonadales</taxon>
        <taxon>Sphingomonadaceae</taxon>
        <taxon>Sphingobium</taxon>
    </lineage>
</organism>
<dbReference type="Proteomes" id="UP000033874">
    <property type="component" value="Unassembled WGS sequence"/>
</dbReference>
<evidence type="ECO:0000313" key="1">
    <source>
        <dbReference type="EMBL" id="KKW92706.1"/>
    </source>
</evidence>
<sequence length="68" mass="8163">MEAENAAYVWVRECLNEHTKECRKADDYLSDSQWEEIAWTFERLRTAFHRHKDLETARLSQKGPHDGR</sequence>
<proteinExistence type="predicted"/>
<dbReference type="STRING" id="56193.YP76_07170"/>